<evidence type="ECO:0000259" key="8">
    <source>
        <dbReference type="Pfam" id="PF07559"/>
    </source>
</evidence>
<name>A0A4Q7YQ38_9BACT</name>
<keyword evidence="11" id="KW-1185">Reference proteome</keyword>
<dbReference type="InterPro" id="IPR053967">
    <property type="entry name" value="LlgE_F_G-like_D1"/>
</dbReference>
<dbReference type="GO" id="GO:0071978">
    <property type="term" value="P:bacterial-type flagellum-dependent swarming motility"/>
    <property type="evidence" value="ECO:0007669"/>
    <property type="project" value="TreeGrafter"/>
</dbReference>
<dbReference type="PANTHER" id="PTHR30435">
    <property type="entry name" value="FLAGELLAR PROTEIN"/>
    <property type="match status" value="1"/>
</dbReference>
<keyword evidence="10" id="KW-0969">Cilium</keyword>
<dbReference type="InterPro" id="IPR020013">
    <property type="entry name" value="Flagellar_FlgE/F/G"/>
</dbReference>
<dbReference type="InterPro" id="IPR001444">
    <property type="entry name" value="Flag_bb_rod_N"/>
</dbReference>
<dbReference type="Pfam" id="PF06429">
    <property type="entry name" value="Flg_bbr_C"/>
    <property type="match status" value="1"/>
</dbReference>
<reference evidence="10 11" key="1">
    <citation type="submission" date="2019-02" db="EMBL/GenBank/DDBJ databases">
        <title>Genomic Encyclopedia of Archaeal and Bacterial Type Strains, Phase II (KMG-II): from individual species to whole genera.</title>
        <authorList>
            <person name="Goeker M."/>
        </authorList>
    </citation>
    <scope>NUCLEOTIDE SEQUENCE [LARGE SCALE GENOMIC DNA]</scope>
    <source>
        <strain evidence="10 11">DSM 18101</strain>
    </source>
</reference>
<dbReference type="PROSITE" id="PS00588">
    <property type="entry name" value="FLAGELLA_BB_ROD"/>
    <property type="match status" value="1"/>
</dbReference>
<dbReference type="SUPFAM" id="SSF117143">
    <property type="entry name" value="Flagellar hook protein flgE"/>
    <property type="match status" value="1"/>
</dbReference>
<organism evidence="10 11">
    <name type="scientific">Edaphobacter modestus</name>
    <dbReference type="NCBI Taxonomy" id="388466"/>
    <lineage>
        <taxon>Bacteria</taxon>
        <taxon>Pseudomonadati</taxon>
        <taxon>Acidobacteriota</taxon>
        <taxon>Terriglobia</taxon>
        <taxon>Terriglobales</taxon>
        <taxon>Acidobacteriaceae</taxon>
        <taxon>Edaphobacter</taxon>
    </lineage>
</organism>
<feature type="domain" description="Flagellar basal body rod protein N-terminal" evidence="6">
    <location>
        <begin position="6"/>
        <end position="34"/>
    </location>
</feature>
<proteinExistence type="inferred from homology"/>
<dbReference type="InterPro" id="IPR037058">
    <property type="entry name" value="Falgellar_hook_FlgE_sf"/>
</dbReference>
<feature type="domain" description="Flagellar hook protein FlgE D2" evidence="8">
    <location>
        <begin position="176"/>
        <end position="288"/>
    </location>
</feature>
<dbReference type="AlphaFoldDB" id="A0A4Q7YQ38"/>
<dbReference type="Pfam" id="PF07559">
    <property type="entry name" value="FlgE_D2"/>
    <property type="match status" value="1"/>
</dbReference>
<comment type="subcellular location">
    <subcellularLocation>
        <location evidence="1 5">Bacterial flagellum basal body</location>
    </subcellularLocation>
</comment>
<keyword evidence="10" id="KW-0282">Flagellum</keyword>
<keyword evidence="10" id="KW-0966">Cell projection</keyword>
<dbReference type="NCBIfam" id="TIGR03506">
    <property type="entry name" value="FlgEFG_subfam"/>
    <property type="match status" value="1"/>
</dbReference>
<comment type="caution">
    <text evidence="10">The sequence shown here is derived from an EMBL/GenBank/DDBJ whole genome shotgun (WGS) entry which is preliminary data.</text>
</comment>
<dbReference type="EMBL" id="SHKW01000001">
    <property type="protein sequence ID" value="RZU39580.1"/>
    <property type="molecule type" value="Genomic_DNA"/>
</dbReference>
<dbReference type="GO" id="GO:0009425">
    <property type="term" value="C:bacterial-type flagellum basal body"/>
    <property type="evidence" value="ECO:0007669"/>
    <property type="project" value="UniProtKB-SubCell"/>
</dbReference>
<dbReference type="Pfam" id="PF00460">
    <property type="entry name" value="Flg_bb_rod"/>
    <property type="match status" value="1"/>
</dbReference>
<evidence type="ECO:0000256" key="4">
    <source>
        <dbReference type="ARBA" id="ARBA00023143"/>
    </source>
</evidence>
<dbReference type="InterPro" id="IPR019776">
    <property type="entry name" value="Flagellar_basal_body_rod_CS"/>
</dbReference>
<dbReference type="Gene3D" id="2.60.98.20">
    <property type="entry name" value="Flagellar hook protein FlgE"/>
    <property type="match status" value="1"/>
</dbReference>
<evidence type="ECO:0000259" key="6">
    <source>
        <dbReference type="Pfam" id="PF00460"/>
    </source>
</evidence>
<evidence type="ECO:0000256" key="2">
    <source>
        <dbReference type="ARBA" id="ARBA00009677"/>
    </source>
</evidence>
<evidence type="ECO:0000259" key="9">
    <source>
        <dbReference type="Pfam" id="PF22692"/>
    </source>
</evidence>
<feature type="domain" description="Flagellar hook protein FlgE/F/G-like D1" evidence="9">
    <location>
        <begin position="87"/>
        <end position="150"/>
    </location>
</feature>
<gene>
    <name evidence="10" type="ORF">BDD14_0966</name>
</gene>
<feature type="domain" description="Flagellar basal-body/hook protein C-terminal" evidence="7">
    <location>
        <begin position="364"/>
        <end position="405"/>
    </location>
</feature>
<evidence type="ECO:0000313" key="10">
    <source>
        <dbReference type="EMBL" id="RZU39580.1"/>
    </source>
</evidence>
<evidence type="ECO:0000256" key="1">
    <source>
        <dbReference type="ARBA" id="ARBA00004117"/>
    </source>
</evidence>
<dbReference type="OrthoDB" id="9804559at2"/>
<dbReference type="InterPro" id="IPR010930">
    <property type="entry name" value="Flg_bb/hook_C_dom"/>
</dbReference>
<dbReference type="InterPro" id="IPR037925">
    <property type="entry name" value="FlgE/F/G-like"/>
</dbReference>
<dbReference type="PANTHER" id="PTHR30435:SF19">
    <property type="entry name" value="FLAGELLAR BASAL-BODY ROD PROTEIN FLGG"/>
    <property type="match status" value="1"/>
</dbReference>
<keyword evidence="4 5" id="KW-0975">Bacterial flagellum</keyword>
<sequence length="408" mass="41604">MGSFSIALSGLQADTTSLNTIGNNLANLNTTAYKDQATSFEDLFYQQIGTSGSNNPLQVGSGTRVSGTTTDYTQGTLLPTGQSSDMALSGNGFFVVNQNGVQQLTRAGDFQLSQQGNLTTSGGASVMGYPATNGVVNVNAGLVPLSLPVGVTQAAQATQNISITANLNAAATVGTAFTTPVKVYDSLGNSHALTVTYTKTGQNQWDYSVSMPAGEATGAPTNNTGTLTFDSNGNLTAPTGTISNITFPTLSDGASDLSFNWNLASGGSPTISQTTAPSTTGAASQDGFASGNYAGFTVDPNGVVTAKFDNNHTQVVGQVAVASVTNTQGMVRVGNNSYETTAASGDAVVGVAGTGGRGTIEDSTLEQSNVDISTEFANLIVAQRSFEANSKTITTFDSLTQTTLGMIR</sequence>
<dbReference type="Proteomes" id="UP000292958">
    <property type="component" value="Unassembled WGS sequence"/>
</dbReference>
<evidence type="ECO:0000313" key="11">
    <source>
        <dbReference type="Proteomes" id="UP000292958"/>
    </source>
</evidence>
<dbReference type="InterPro" id="IPR011491">
    <property type="entry name" value="FlgE_D2"/>
</dbReference>
<dbReference type="Pfam" id="PF22692">
    <property type="entry name" value="LlgE_F_G_D1"/>
    <property type="match status" value="1"/>
</dbReference>
<accession>A0A4Q7YQ38</accession>
<evidence type="ECO:0000256" key="5">
    <source>
        <dbReference type="RuleBase" id="RU362116"/>
    </source>
</evidence>
<evidence type="ECO:0000259" key="7">
    <source>
        <dbReference type="Pfam" id="PF06429"/>
    </source>
</evidence>
<evidence type="ECO:0000256" key="3">
    <source>
        <dbReference type="ARBA" id="ARBA00019015"/>
    </source>
</evidence>
<protein>
    <recommendedName>
        <fullName evidence="3">Flagellar hook protein FlgE</fullName>
    </recommendedName>
</protein>
<comment type="similarity">
    <text evidence="2 5">Belongs to the flagella basal body rod proteins family.</text>
</comment>
<dbReference type="RefSeq" id="WP_130417767.1">
    <property type="nucleotide sequence ID" value="NZ_SHKW01000001.1"/>
</dbReference>